<keyword evidence="3" id="KW-1185">Reference proteome</keyword>
<evidence type="ECO:0000256" key="1">
    <source>
        <dbReference type="SAM" id="SignalP"/>
    </source>
</evidence>
<feature type="signal peptide" evidence="1">
    <location>
        <begin position="1"/>
        <end position="26"/>
    </location>
</feature>
<dbReference type="RefSeq" id="WP_183956497.1">
    <property type="nucleotide sequence ID" value="NZ_JACIEB010000009.1"/>
</dbReference>
<sequence>MTGLRPGFVLSLSSIAIALTPAPAPAQVASVTTVAASVRLLRGQIDALIASARQDMDLVLFNAGVEARDALDAWERVNSSLMDKAFAALKDEQKQLFLNIQKAVADVNDPARNRLEQAQQLTDTAVLTVNSLPFSKKSFITRYTPRLIFPGGREPIVLRVFGPHMQKAEPRVTLAGGQALDMIEGTALSASFPLPNDAIDNAATGSTPLQLKVSHYGSPYAWFGKDRTSTKLAPWILPHVMGSYTVTPLVEKRETERKMVTLHSGRLSGRNRNVHKGVHPPEGWKFDLDRMDEARVRGDGGEAGRCEEIANNDRSENGVLIKGRVDEIRQVTWRGVRWEDGWIRCIATLPVYRVVPREEMGEPVSGQLGWYEDVAIAPPPGIKSWTVAVTLFDGRSRTVQGPASDLYFDLSADHRGVILSPKRPVSY</sequence>
<dbReference type="Proteomes" id="UP000552757">
    <property type="component" value="Unassembled WGS sequence"/>
</dbReference>
<proteinExistence type="predicted"/>
<evidence type="ECO:0000313" key="2">
    <source>
        <dbReference type="EMBL" id="MBB3983568.1"/>
    </source>
</evidence>
<evidence type="ECO:0000313" key="3">
    <source>
        <dbReference type="Proteomes" id="UP000552757"/>
    </source>
</evidence>
<feature type="chain" id="PRO_5031055030" evidence="1">
    <location>
        <begin position="27"/>
        <end position="427"/>
    </location>
</feature>
<keyword evidence="1" id="KW-0732">Signal</keyword>
<protein>
    <submittedName>
        <fullName evidence="2">Uncharacterized protein</fullName>
    </submittedName>
</protein>
<organism evidence="2 3">
    <name type="scientific">Sphingobium fontiphilum</name>
    <dbReference type="NCBI Taxonomy" id="944425"/>
    <lineage>
        <taxon>Bacteria</taxon>
        <taxon>Pseudomonadati</taxon>
        <taxon>Pseudomonadota</taxon>
        <taxon>Alphaproteobacteria</taxon>
        <taxon>Sphingomonadales</taxon>
        <taxon>Sphingomonadaceae</taxon>
        <taxon>Sphingobium</taxon>
    </lineage>
</organism>
<name>A0A7W6GQI4_9SPHN</name>
<accession>A0A7W6GQI4</accession>
<dbReference type="EMBL" id="JACIEB010000009">
    <property type="protein sequence ID" value="MBB3983568.1"/>
    <property type="molecule type" value="Genomic_DNA"/>
</dbReference>
<reference evidence="2 3" key="1">
    <citation type="submission" date="2020-08" db="EMBL/GenBank/DDBJ databases">
        <title>Genomic Encyclopedia of Type Strains, Phase IV (KMG-IV): sequencing the most valuable type-strain genomes for metagenomic binning, comparative biology and taxonomic classification.</title>
        <authorList>
            <person name="Goeker M."/>
        </authorList>
    </citation>
    <scope>NUCLEOTIDE SEQUENCE [LARGE SCALE GENOMIC DNA]</scope>
    <source>
        <strain evidence="2 3">DSM 29348</strain>
    </source>
</reference>
<dbReference type="AlphaFoldDB" id="A0A7W6GQI4"/>
<comment type="caution">
    <text evidence="2">The sequence shown here is derived from an EMBL/GenBank/DDBJ whole genome shotgun (WGS) entry which is preliminary data.</text>
</comment>
<gene>
    <name evidence="2" type="ORF">GGR44_003259</name>
</gene>